<name>A0A6H1ZKI6_9ZZZZ</name>
<evidence type="ECO:0000313" key="3">
    <source>
        <dbReference type="EMBL" id="QJH94556.1"/>
    </source>
</evidence>
<gene>
    <name evidence="2" type="ORF">TM448A00720_0039</name>
    <name evidence="3" type="ORF">TM448B00242_0030</name>
</gene>
<feature type="transmembrane region" description="Helical" evidence="1">
    <location>
        <begin position="64"/>
        <end position="84"/>
    </location>
</feature>
<evidence type="ECO:0000256" key="1">
    <source>
        <dbReference type="SAM" id="Phobius"/>
    </source>
</evidence>
<sequence length="85" mass="9460">MTEPSIEVVINEVKNLAREVREGFRGVHARQDISNGKISKHAGLIANLEKEDIQMKNSIKSGKGMWLTITTLLGIVLTLLGVYVW</sequence>
<organism evidence="2">
    <name type="scientific">viral metagenome</name>
    <dbReference type="NCBI Taxonomy" id="1070528"/>
    <lineage>
        <taxon>unclassified sequences</taxon>
        <taxon>metagenomes</taxon>
        <taxon>organismal metagenomes</taxon>
    </lineage>
</organism>
<proteinExistence type="predicted"/>
<accession>A0A6H1ZKI6</accession>
<protein>
    <submittedName>
        <fullName evidence="2">Uncharacterized protein</fullName>
    </submittedName>
</protein>
<keyword evidence="1" id="KW-1133">Transmembrane helix</keyword>
<keyword evidence="1" id="KW-0472">Membrane</keyword>
<evidence type="ECO:0000313" key="2">
    <source>
        <dbReference type="EMBL" id="QJA47710.1"/>
    </source>
</evidence>
<dbReference type="EMBL" id="MT144602">
    <property type="protein sequence ID" value="QJH94556.1"/>
    <property type="molecule type" value="Genomic_DNA"/>
</dbReference>
<dbReference type="EMBL" id="MT144053">
    <property type="protein sequence ID" value="QJA47710.1"/>
    <property type="molecule type" value="Genomic_DNA"/>
</dbReference>
<keyword evidence="1" id="KW-0812">Transmembrane</keyword>
<reference evidence="2" key="1">
    <citation type="submission" date="2020-03" db="EMBL/GenBank/DDBJ databases">
        <title>The deep terrestrial virosphere.</title>
        <authorList>
            <person name="Holmfeldt K."/>
            <person name="Nilsson E."/>
            <person name="Simone D."/>
            <person name="Lopez-Fernandez M."/>
            <person name="Wu X."/>
            <person name="de Brujin I."/>
            <person name="Lundin D."/>
            <person name="Andersson A."/>
            <person name="Bertilsson S."/>
            <person name="Dopson M."/>
        </authorList>
    </citation>
    <scope>NUCLEOTIDE SEQUENCE</scope>
    <source>
        <strain evidence="2">TM448A00720</strain>
        <strain evidence="3">TM448B00242</strain>
    </source>
</reference>
<dbReference type="AlphaFoldDB" id="A0A6H1ZKI6"/>